<dbReference type="GO" id="GO:0004017">
    <property type="term" value="F:AMP kinase activity"/>
    <property type="evidence" value="ECO:0007669"/>
    <property type="project" value="InterPro"/>
</dbReference>
<evidence type="ECO:0000313" key="7">
    <source>
        <dbReference type="Proteomes" id="UP001140453"/>
    </source>
</evidence>
<evidence type="ECO:0000256" key="2">
    <source>
        <dbReference type="ARBA" id="ARBA00022679"/>
    </source>
</evidence>
<dbReference type="Pfam" id="PF05191">
    <property type="entry name" value="ADK_lid"/>
    <property type="match status" value="1"/>
</dbReference>
<gene>
    <name evidence="6" type="primary">ADK2</name>
    <name evidence="6" type="ORF">N0V93_003226</name>
</gene>
<dbReference type="InterPro" id="IPR036193">
    <property type="entry name" value="ADK_active_lid_dom_sf"/>
</dbReference>
<keyword evidence="7" id="KW-1185">Reference proteome</keyword>
<dbReference type="InterPro" id="IPR033690">
    <property type="entry name" value="Adenylat_kinase_CS"/>
</dbReference>
<dbReference type="Proteomes" id="UP001140453">
    <property type="component" value="Unassembled WGS sequence"/>
</dbReference>
<accession>A0A9W8YW96</accession>
<feature type="domain" description="Adenylate kinase active site lid" evidence="5">
    <location>
        <begin position="201"/>
        <end position="236"/>
    </location>
</feature>
<dbReference type="GO" id="GO:0005524">
    <property type="term" value="F:ATP binding"/>
    <property type="evidence" value="ECO:0007669"/>
    <property type="project" value="InterPro"/>
</dbReference>
<dbReference type="SUPFAM" id="SSF57774">
    <property type="entry name" value="Microbial and mitochondrial ADK, insert 'zinc finger' domain"/>
    <property type="match status" value="1"/>
</dbReference>
<evidence type="ECO:0000256" key="3">
    <source>
        <dbReference type="ARBA" id="ARBA00022741"/>
    </source>
</evidence>
<comment type="similarity">
    <text evidence="1">Belongs to the adenylate kinase family.</text>
</comment>
<evidence type="ECO:0000313" key="6">
    <source>
        <dbReference type="EMBL" id="KAJ4394009.1"/>
    </source>
</evidence>
<dbReference type="OrthoDB" id="439792at2759"/>
<dbReference type="PANTHER" id="PTHR23359">
    <property type="entry name" value="NUCLEOTIDE KINASE"/>
    <property type="match status" value="1"/>
</dbReference>
<keyword evidence="4 6" id="KW-0418">Kinase</keyword>
<evidence type="ECO:0000256" key="1">
    <source>
        <dbReference type="ARBA" id="ARBA00007220"/>
    </source>
</evidence>
<dbReference type="InterPro" id="IPR000850">
    <property type="entry name" value="Adenylat/UMP-CMP_kin"/>
</dbReference>
<keyword evidence="3" id="KW-0547">Nucleotide-binding</keyword>
<comment type="caution">
    <text evidence="6">The sequence shown here is derived from an EMBL/GenBank/DDBJ whole genome shotgun (WGS) entry which is preliminary data.</text>
</comment>
<evidence type="ECO:0000256" key="4">
    <source>
        <dbReference type="ARBA" id="ARBA00022777"/>
    </source>
</evidence>
<sequence length="290" mass="31855">MRLRSAARVILVGAPGVGKGTQSDRLLQRFPQLASISSGDLYDGMYGIKQHLVSILLARSPAPYLIYCKRGIADVVHPDQPGIQVEHILKAGGLVSDSIILRLISNELSQRGWLGRPNVMTLNSSAVGSEGEAYPANDNAMSFMPGRTLGHASDDPSASFLLDGFPRTSGQASQLDGLVPINLAVSIKTPFDVILERISGRWVHEPSGRVYNTTFNPPKVPGKDDITGEALVKRADDDEETYRTRFRKFQETSEPLLEHYARKGVLIEVEGMSSDEISPKLFEQFETRFC</sequence>
<organism evidence="6 7">
    <name type="scientific">Gnomoniopsis smithogilvyi</name>
    <dbReference type="NCBI Taxonomy" id="1191159"/>
    <lineage>
        <taxon>Eukaryota</taxon>
        <taxon>Fungi</taxon>
        <taxon>Dikarya</taxon>
        <taxon>Ascomycota</taxon>
        <taxon>Pezizomycotina</taxon>
        <taxon>Sordariomycetes</taxon>
        <taxon>Sordariomycetidae</taxon>
        <taxon>Diaporthales</taxon>
        <taxon>Gnomoniaceae</taxon>
        <taxon>Gnomoniopsis</taxon>
    </lineage>
</organism>
<dbReference type="CDD" id="cd01428">
    <property type="entry name" value="ADK"/>
    <property type="match status" value="1"/>
</dbReference>
<dbReference type="AlphaFoldDB" id="A0A9W8YW96"/>
<evidence type="ECO:0000259" key="5">
    <source>
        <dbReference type="Pfam" id="PF05191"/>
    </source>
</evidence>
<keyword evidence="2" id="KW-0808">Transferase</keyword>
<dbReference type="PROSITE" id="PS00113">
    <property type="entry name" value="ADENYLATE_KINASE"/>
    <property type="match status" value="1"/>
</dbReference>
<dbReference type="InterPro" id="IPR027417">
    <property type="entry name" value="P-loop_NTPase"/>
</dbReference>
<dbReference type="EMBL" id="JAPEVB010000002">
    <property type="protein sequence ID" value="KAJ4394009.1"/>
    <property type="molecule type" value="Genomic_DNA"/>
</dbReference>
<dbReference type="Gene3D" id="3.40.50.300">
    <property type="entry name" value="P-loop containing nucleotide triphosphate hydrolases"/>
    <property type="match status" value="1"/>
</dbReference>
<dbReference type="Pfam" id="PF00406">
    <property type="entry name" value="ADK"/>
    <property type="match status" value="1"/>
</dbReference>
<dbReference type="InterPro" id="IPR007862">
    <property type="entry name" value="Adenylate_kinase_lid-dom"/>
</dbReference>
<proteinExistence type="inferred from homology"/>
<dbReference type="HAMAP" id="MF_00235">
    <property type="entry name" value="Adenylate_kinase_Adk"/>
    <property type="match status" value="1"/>
</dbReference>
<protein>
    <submittedName>
        <fullName evidence="6">Adenylate kinase 2</fullName>
    </submittedName>
</protein>
<reference evidence="6" key="1">
    <citation type="submission" date="2022-10" db="EMBL/GenBank/DDBJ databases">
        <title>Tapping the CABI collections for fungal endophytes: first genome assemblies for Collariella, Neodidymelliopsis, Ascochyta clinopodiicola, Didymella pomorum, Didymosphaeria variabile, Neocosmospora piperis and Neocucurbitaria cava.</title>
        <authorList>
            <person name="Hill R."/>
        </authorList>
    </citation>
    <scope>NUCLEOTIDE SEQUENCE</scope>
    <source>
        <strain evidence="6">IMI 355082</strain>
    </source>
</reference>
<name>A0A9W8YW96_9PEZI</name>
<dbReference type="SUPFAM" id="SSF52540">
    <property type="entry name" value="P-loop containing nucleoside triphosphate hydrolases"/>
    <property type="match status" value="1"/>
</dbReference>